<dbReference type="SUPFAM" id="SSF56112">
    <property type="entry name" value="Protein kinase-like (PK-like)"/>
    <property type="match status" value="1"/>
</dbReference>
<dbReference type="GO" id="GO:0005524">
    <property type="term" value="F:ATP binding"/>
    <property type="evidence" value="ECO:0007669"/>
    <property type="project" value="InterPro"/>
</dbReference>
<dbReference type="InterPro" id="IPR000719">
    <property type="entry name" value="Prot_kinase_dom"/>
</dbReference>
<keyword evidence="2" id="KW-0418">Kinase</keyword>
<name>A0A1B7N1A2_9AGAM</name>
<dbReference type="EMBL" id="KV448284">
    <property type="protein sequence ID" value="OAX38633.1"/>
    <property type="molecule type" value="Genomic_DNA"/>
</dbReference>
<feature type="non-terminal residue" evidence="2">
    <location>
        <position position="205"/>
    </location>
</feature>
<evidence type="ECO:0000259" key="1">
    <source>
        <dbReference type="PROSITE" id="PS50011"/>
    </source>
</evidence>
<dbReference type="Gene3D" id="1.10.510.10">
    <property type="entry name" value="Transferase(Phosphotransferase) domain 1"/>
    <property type="match status" value="1"/>
</dbReference>
<dbReference type="PANTHER" id="PTHR44329">
    <property type="entry name" value="SERINE/THREONINE-PROTEIN KINASE TNNI3K-RELATED"/>
    <property type="match status" value="1"/>
</dbReference>
<organism evidence="2 3">
    <name type="scientific">Rhizopogon vinicolor AM-OR11-026</name>
    <dbReference type="NCBI Taxonomy" id="1314800"/>
    <lineage>
        <taxon>Eukaryota</taxon>
        <taxon>Fungi</taxon>
        <taxon>Dikarya</taxon>
        <taxon>Basidiomycota</taxon>
        <taxon>Agaricomycotina</taxon>
        <taxon>Agaricomycetes</taxon>
        <taxon>Agaricomycetidae</taxon>
        <taxon>Boletales</taxon>
        <taxon>Suillineae</taxon>
        <taxon>Rhizopogonaceae</taxon>
        <taxon>Rhizopogon</taxon>
    </lineage>
</organism>
<dbReference type="GO" id="GO:0004674">
    <property type="term" value="F:protein serine/threonine kinase activity"/>
    <property type="evidence" value="ECO:0007669"/>
    <property type="project" value="TreeGrafter"/>
</dbReference>
<proteinExistence type="predicted"/>
<dbReference type="PROSITE" id="PS50011">
    <property type="entry name" value="PROTEIN_KINASE_DOM"/>
    <property type="match status" value="1"/>
</dbReference>
<dbReference type="InterPro" id="IPR011009">
    <property type="entry name" value="Kinase-like_dom_sf"/>
</dbReference>
<sequence length="205" mass="22982">MDDLPQETRRPVDFKLEPIPIPLADIKKLELYPHATGGYGDIWKCSMSNTKFGTRCVAVKSIRVSQSDDKELYKIGRRIRREAYVWINLSHDNILSFEGIINDFGQLPALVSLWMENGSLNVYLKNVFPSLSSRRKLELIQQVAAGLSYLHGEDVVHGDLTATNIFVDDHGNLRLADFGLSMIAAESGNLTFGSLQSANTRWMAP</sequence>
<reference evidence="2 3" key="1">
    <citation type="submission" date="2016-06" db="EMBL/GenBank/DDBJ databases">
        <title>Comparative genomics of the ectomycorrhizal sister species Rhizopogon vinicolor and Rhizopogon vesiculosus (Basidiomycota: Boletales) reveals a divergence of the mating type B locus.</title>
        <authorList>
            <consortium name="DOE Joint Genome Institute"/>
            <person name="Mujic A.B."/>
            <person name="Kuo A."/>
            <person name="Tritt A."/>
            <person name="Lipzen A."/>
            <person name="Chen C."/>
            <person name="Johnson J."/>
            <person name="Sharma A."/>
            <person name="Barry K."/>
            <person name="Grigoriev I.V."/>
            <person name="Spatafora J.W."/>
        </authorList>
    </citation>
    <scope>NUCLEOTIDE SEQUENCE [LARGE SCALE GENOMIC DNA]</scope>
    <source>
        <strain evidence="2 3">AM-OR11-026</strain>
    </source>
</reference>
<feature type="domain" description="Protein kinase" evidence="1">
    <location>
        <begin position="28"/>
        <end position="205"/>
    </location>
</feature>
<dbReference type="InParanoid" id="A0A1B7N1A2"/>
<protein>
    <submittedName>
        <fullName evidence="2">Kinase-like protein</fullName>
    </submittedName>
</protein>
<keyword evidence="2" id="KW-0808">Transferase</keyword>
<dbReference type="PROSITE" id="PS00109">
    <property type="entry name" value="PROTEIN_KINASE_TYR"/>
    <property type="match status" value="1"/>
</dbReference>
<dbReference type="InterPro" id="IPR008266">
    <property type="entry name" value="Tyr_kinase_AS"/>
</dbReference>
<dbReference type="OrthoDB" id="346907at2759"/>
<accession>A0A1B7N1A2</accession>
<evidence type="ECO:0000313" key="2">
    <source>
        <dbReference type="EMBL" id="OAX38633.1"/>
    </source>
</evidence>
<dbReference type="STRING" id="1314800.A0A1B7N1A2"/>
<dbReference type="InterPro" id="IPR051681">
    <property type="entry name" value="Ser/Thr_Kinases-Pseudokinases"/>
</dbReference>
<dbReference type="Pfam" id="PF07714">
    <property type="entry name" value="PK_Tyr_Ser-Thr"/>
    <property type="match status" value="1"/>
</dbReference>
<keyword evidence="3" id="KW-1185">Reference proteome</keyword>
<gene>
    <name evidence="2" type="ORF">K503DRAFT_770264</name>
</gene>
<dbReference type="InterPro" id="IPR001245">
    <property type="entry name" value="Ser-Thr/Tyr_kinase_cat_dom"/>
</dbReference>
<dbReference type="AlphaFoldDB" id="A0A1B7N1A2"/>
<dbReference type="Proteomes" id="UP000092154">
    <property type="component" value="Unassembled WGS sequence"/>
</dbReference>
<evidence type="ECO:0000313" key="3">
    <source>
        <dbReference type="Proteomes" id="UP000092154"/>
    </source>
</evidence>